<gene>
    <name evidence="3" type="ORF">A5888_000897</name>
    <name evidence="2" type="ORF">A5888_000911</name>
</gene>
<feature type="transmembrane region" description="Helical" evidence="1">
    <location>
        <begin position="97"/>
        <end position="117"/>
    </location>
</feature>
<evidence type="ECO:0008006" key="5">
    <source>
        <dbReference type="Google" id="ProtNLM"/>
    </source>
</evidence>
<dbReference type="Proteomes" id="UP000195141">
    <property type="component" value="Chromosome"/>
</dbReference>
<name>A0A242KDG0_9ENTE</name>
<keyword evidence="4" id="KW-1185">Reference proteome</keyword>
<reference evidence="3" key="3">
    <citation type="submission" date="2024-03" db="EMBL/GenBank/DDBJ databases">
        <title>The Genome Sequence of Enterococcus sp. DIV0242b.</title>
        <authorList>
            <consortium name="The Broad Institute Genomics Platform"/>
            <consortium name="The Broad Institute Microbial Omics Core"/>
            <consortium name="The Broad Institute Genomic Center for Infectious Diseases"/>
            <person name="Earl A."/>
            <person name="Manson A."/>
            <person name="Gilmore M."/>
            <person name="Schwartman J."/>
            <person name="Shea T."/>
            <person name="Abouelleil A."/>
            <person name="Cao P."/>
            <person name="Chapman S."/>
            <person name="Cusick C."/>
            <person name="Young S."/>
            <person name="Neafsey D."/>
            <person name="Nusbaum C."/>
            <person name="Birren B."/>
        </authorList>
    </citation>
    <scope>NUCLEOTIDE SEQUENCE</scope>
    <source>
        <strain evidence="3">9E7_DIV0242</strain>
    </source>
</reference>
<keyword evidence="1" id="KW-0812">Transmembrane</keyword>
<dbReference type="RefSeq" id="WP_086348006.1">
    <property type="nucleotide sequence ID" value="NZ_CP147247.1"/>
</dbReference>
<evidence type="ECO:0000313" key="4">
    <source>
        <dbReference type="Proteomes" id="UP000195141"/>
    </source>
</evidence>
<feature type="transmembrane region" description="Helical" evidence="1">
    <location>
        <begin position="42"/>
        <end position="61"/>
    </location>
</feature>
<dbReference type="EMBL" id="CP147247">
    <property type="protein sequence ID" value="WYJ89178.1"/>
    <property type="molecule type" value="Genomic_DNA"/>
</dbReference>
<reference evidence="2" key="1">
    <citation type="submission" date="2017-05" db="EMBL/GenBank/DDBJ databases">
        <title>The Genome Sequence of Enterococcus sp. 9E7_DIV0242.</title>
        <authorList>
            <consortium name="The Broad Institute Genomics Platform"/>
            <consortium name="The Broad Institute Genomic Center for Infectious Diseases"/>
            <person name="Earl A."/>
            <person name="Manson A."/>
            <person name="Schwartman J."/>
            <person name="Gilmore M."/>
            <person name="Abouelleil A."/>
            <person name="Cao P."/>
            <person name="Chapman S."/>
            <person name="Cusick C."/>
            <person name="Shea T."/>
            <person name="Young S."/>
            <person name="Neafsey D."/>
            <person name="Nusbaum C."/>
            <person name="Birren B."/>
        </authorList>
    </citation>
    <scope>NUCLEOTIDE SEQUENCE [LARGE SCALE GENOMIC DNA]</scope>
    <source>
        <strain evidence="2">9E7_DIV0242</strain>
    </source>
</reference>
<protein>
    <recommendedName>
        <fullName evidence="5">RDD domain-containing protein</fullName>
    </recommendedName>
</protein>
<evidence type="ECO:0000256" key="1">
    <source>
        <dbReference type="SAM" id="Phobius"/>
    </source>
</evidence>
<accession>A0A242KDG0</accession>
<organism evidence="2">
    <name type="scientific">Candidatus Enterococcus clewellii</name>
    <dbReference type="NCBI Taxonomy" id="1834193"/>
    <lineage>
        <taxon>Bacteria</taxon>
        <taxon>Bacillati</taxon>
        <taxon>Bacillota</taxon>
        <taxon>Bacilli</taxon>
        <taxon>Lactobacillales</taxon>
        <taxon>Enterococcaceae</taxon>
        <taxon>Enterococcus</taxon>
    </lineage>
</organism>
<sequence length="139" mass="15728">MKRSIKVRKIFAAITDMFIFSIFVRIILYGCLQLGVSSEISFFAGLMIGGSINYILVPFYLNKQTLGMKMNGLVYSFVKSSTSQQVIVLVLRFFSQLLLNIVLLGIPLAVNLFFLIWRKDGATIGDQLFSRVMINQESK</sequence>
<dbReference type="EMBL" id="NGMM01000001">
    <property type="protein sequence ID" value="OTP19097.1"/>
    <property type="molecule type" value="Genomic_DNA"/>
</dbReference>
<feature type="transmembrane region" description="Helical" evidence="1">
    <location>
        <begin position="12"/>
        <end position="36"/>
    </location>
</feature>
<evidence type="ECO:0000313" key="2">
    <source>
        <dbReference type="EMBL" id="OTP19097.1"/>
    </source>
</evidence>
<proteinExistence type="predicted"/>
<keyword evidence="1" id="KW-0472">Membrane</keyword>
<dbReference type="AlphaFoldDB" id="A0A242KDG0"/>
<reference evidence="3" key="2">
    <citation type="submission" date="2017-05" db="EMBL/GenBank/DDBJ databases">
        <authorList>
            <consortium name="The Broad Institute Genomics Platform"/>
            <consortium name="The Broad Institute Genomic Center for Infectious Diseases"/>
            <person name="Earl A."/>
            <person name="Manson A."/>
            <person name="Schwartman J."/>
            <person name="Gilmore M."/>
            <person name="Abouelleil A."/>
            <person name="Cao P."/>
            <person name="Chapman S."/>
            <person name="Cusick C."/>
            <person name="Shea T."/>
            <person name="Young S."/>
            <person name="Neafsey D."/>
            <person name="Nusbaum C."/>
            <person name="Birren B."/>
        </authorList>
    </citation>
    <scope>NUCLEOTIDE SEQUENCE</scope>
    <source>
        <strain evidence="3">9E7_DIV0242</strain>
    </source>
</reference>
<keyword evidence="1" id="KW-1133">Transmembrane helix</keyword>
<dbReference type="OrthoDB" id="9971693at2"/>
<evidence type="ECO:0000313" key="3">
    <source>
        <dbReference type="EMBL" id="WYJ89178.1"/>
    </source>
</evidence>